<dbReference type="InterPro" id="IPR052374">
    <property type="entry name" value="SERAC1"/>
</dbReference>
<keyword evidence="7" id="KW-0472">Membrane</keyword>
<evidence type="ECO:0000256" key="4">
    <source>
        <dbReference type="ARBA" id="ARBA00007920"/>
    </source>
</evidence>
<organism evidence="9 10">
    <name type="scientific">Pseudallescheria apiosperma</name>
    <name type="common">Scedosporium apiospermum</name>
    <dbReference type="NCBI Taxonomy" id="563466"/>
    <lineage>
        <taxon>Eukaryota</taxon>
        <taxon>Fungi</taxon>
        <taxon>Dikarya</taxon>
        <taxon>Ascomycota</taxon>
        <taxon>Pezizomycotina</taxon>
        <taxon>Sordariomycetes</taxon>
        <taxon>Hypocreomycetidae</taxon>
        <taxon>Microascales</taxon>
        <taxon>Microascaceae</taxon>
        <taxon>Scedosporium</taxon>
    </lineage>
</organism>
<dbReference type="InterPro" id="IPR029058">
    <property type="entry name" value="AB_hydrolase_fold"/>
</dbReference>
<dbReference type="OrthoDB" id="5086500at2759"/>
<dbReference type="SUPFAM" id="SSF53474">
    <property type="entry name" value="alpha/beta-Hydrolases"/>
    <property type="match status" value="1"/>
</dbReference>
<dbReference type="OMA" id="CEEYETH"/>
<dbReference type="VEuPathDB" id="FungiDB:SAPIO_CDS0062"/>
<dbReference type="HOGENOM" id="CLU_000288_182_1_1"/>
<comment type="caution">
    <text evidence="9">The sequence shown here is derived from an EMBL/GenBank/DDBJ whole genome shotgun (WGS) entry which is preliminary data.</text>
</comment>
<comment type="subcellular location">
    <subcellularLocation>
        <location evidence="2">Endoplasmic reticulum</location>
    </subcellularLocation>
    <subcellularLocation>
        <location evidence="3">Membrane</location>
    </subcellularLocation>
    <subcellularLocation>
        <location evidence="1">Mitochondrion</location>
    </subcellularLocation>
</comment>
<dbReference type="Pfam" id="PF05057">
    <property type="entry name" value="DUF676"/>
    <property type="match status" value="1"/>
</dbReference>
<dbReference type="PANTHER" id="PTHR48182">
    <property type="entry name" value="PROTEIN SERAC1"/>
    <property type="match status" value="1"/>
</dbReference>
<evidence type="ECO:0000313" key="9">
    <source>
        <dbReference type="EMBL" id="KEZ46772.1"/>
    </source>
</evidence>
<comment type="similarity">
    <text evidence="4">Belongs to the putative lipase ROG1 family.</text>
</comment>
<evidence type="ECO:0000313" key="10">
    <source>
        <dbReference type="Proteomes" id="UP000028545"/>
    </source>
</evidence>
<dbReference type="GO" id="GO:0016020">
    <property type="term" value="C:membrane"/>
    <property type="evidence" value="ECO:0007669"/>
    <property type="project" value="UniProtKB-SubCell"/>
</dbReference>
<feature type="domain" description="DUF676" evidence="8">
    <location>
        <begin position="26"/>
        <end position="168"/>
    </location>
</feature>
<evidence type="ECO:0000256" key="1">
    <source>
        <dbReference type="ARBA" id="ARBA00004173"/>
    </source>
</evidence>
<dbReference type="InterPro" id="IPR007751">
    <property type="entry name" value="DUF676_lipase-like"/>
</dbReference>
<dbReference type="RefSeq" id="XP_016646571.1">
    <property type="nucleotide sequence ID" value="XM_016782938.1"/>
</dbReference>
<evidence type="ECO:0000256" key="2">
    <source>
        <dbReference type="ARBA" id="ARBA00004240"/>
    </source>
</evidence>
<dbReference type="AlphaFoldDB" id="A0A084GHG0"/>
<dbReference type="GeneID" id="27718214"/>
<evidence type="ECO:0000256" key="5">
    <source>
        <dbReference type="ARBA" id="ARBA00022824"/>
    </source>
</evidence>
<dbReference type="PANTHER" id="PTHR48182:SF2">
    <property type="entry name" value="PROTEIN SERAC1"/>
    <property type="match status" value="1"/>
</dbReference>
<name>A0A084GHG0_PSEDA</name>
<evidence type="ECO:0000256" key="7">
    <source>
        <dbReference type="ARBA" id="ARBA00023136"/>
    </source>
</evidence>
<dbReference type="GO" id="GO:0005739">
    <property type="term" value="C:mitochondrion"/>
    <property type="evidence" value="ECO:0007669"/>
    <property type="project" value="UniProtKB-SubCell"/>
</dbReference>
<evidence type="ECO:0000256" key="3">
    <source>
        <dbReference type="ARBA" id="ARBA00004370"/>
    </source>
</evidence>
<reference evidence="9 10" key="1">
    <citation type="journal article" date="2014" name="Genome Announc.">
        <title>Draft genome sequence of the pathogenic fungus Scedosporium apiospermum.</title>
        <authorList>
            <person name="Vandeputte P."/>
            <person name="Ghamrawi S."/>
            <person name="Rechenmann M."/>
            <person name="Iltis A."/>
            <person name="Giraud S."/>
            <person name="Fleury M."/>
            <person name="Thornton C."/>
            <person name="Delhaes L."/>
            <person name="Meyer W."/>
            <person name="Papon N."/>
            <person name="Bouchara J.P."/>
        </authorList>
    </citation>
    <scope>NUCLEOTIDE SEQUENCE [LARGE SCALE GENOMIC DNA]</scope>
    <source>
        <strain evidence="9 10">IHEM 14462</strain>
    </source>
</reference>
<dbReference type="Proteomes" id="UP000028545">
    <property type="component" value="Unassembled WGS sequence"/>
</dbReference>
<proteinExistence type="inferred from homology"/>
<accession>A0A084GHG0</accession>
<protein>
    <recommendedName>
        <fullName evidence="8">DUF676 domain-containing protein</fullName>
    </recommendedName>
</protein>
<gene>
    <name evidence="9" type="ORF">SAPIO_CDS0062</name>
</gene>
<keyword evidence="5" id="KW-0256">Endoplasmic reticulum</keyword>
<dbReference type="Gene3D" id="3.40.50.1820">
    <property type="entry name" value="alpha/beta hydrolase"/>
    <property type="match status" value="1"/>
</dbReference>
<dbReference type="GO" id="GO:0005783">
    <property type="term" value="C:endoplasmic reticulum"/>
    <property type="evidence" value="ECO:0007669"/>
    <property type="project" value="UniProtKB-SubCell"/>
</dbReference>
<evidence type="ECO:0000259" key="8">
    <source>
        <dbReference type="Pfam" id="PF05057"/>
    </source>
</evidence>
<evidence type="ECO:0000256" key="6">
    <source>
        <dbReference type="ARBA" id="ARBA00023128"/>
    </source>
</evidence>
<sequence>MENQESGGDLRVLYSPAADCPRPIDIIAVHGLNGDSMNTWTHFPGRGKPSTMWLRDLLPEKLPSSRVMTFQYDASVVGNTSAHGVRGNASKLLQLLRDKREDNDDEGRPIVFVGHSLGGIIIKQALKLASSSRRFSDIAKSTRGIVFFGTPHRGADGAKWLGLLTGIVSTALNQPQSKFIKLLETHSAELLKVSEDFRPLATKYAIVSFYEEHVDRILGKLVSSPPPPPPLANRLRHPQDMMVVFYAAM</sequence>
<dbReference type="EMBL" id="JOWA01000011">
    <property type="protein sequence ID" value="KEZ46772.1"/>
    <property type="molecule type" value="Genomic_DNA"/>
</dbReference>
<dbReference type="KEGG" id="sapo:SAPIO_CDS0062"/>
<keyword evidence="6" id="KW-0496">Mitochondrion</keyword>
<keyword evidence="10" id="KW-1185">Reference proteome</keyword>